<name>A0AAN7KNU2_9MYRT</name>
<dbReference type="InterPro" id="IPR040707">
    <property type="entry name" value="FGAR-AT_N"/>
</dbReference>
<dbReference type="PANTHER" id="PTHR10099">
    <property type="entry name" value="PHOSPHORIBOSYLFORMYLGLYCINAMIDINE SYNTHASE"/>
    <property type="match status" value="1"/>
</dbReference>
<organism evidence="6 7">
    <name type="scientific">Trapa incisa</name>
    <dbReference type="NCBI Taxonomy" id="236973"/>
    <lineage>
        <taxon>Eukaryota</taxon>
        <taxon>Viridiplantae</taxon>
        <taxon>Streptophyta</taxon>
        <taxon>Embryophyta</taxon>
        <taxon>Tracheophyta</taxon>
        <taxon>Spermatophyta</taxon>
        <taxon>Magnoliopsida</taxon>
        <taxon>eudicotyledons</taxon>
        <taxon>Gunneridae</taxon>
        <taxon>Pentapetalae</taxon>
        <taxon>rosids</taxon>
        <taxon>malvids</taxon>
        <taxon>Myrtales</taxon>
        <taxon>Lythraceae</taxon>
        <taxon>Trapa</taxon>
    </lineage>
</organism>
<dbReference type="EMBL" id="JAXIOK010000007">
    <property type="protein sequence ID" value="KAK4766237.1"/>
    <property type="molecule type" value="Genomic_DNA"/>
</dbReference>
<dbReference type="Pfam" id="PF18076">
    <property type="entry name" value="FGAR-AT_N"/>
    <property type="match status" value="1"/>
</dbReference>
<protein>
    <recommendedName>
        <fullName evidence="5">Phosphoribosylformylglycinamidine synthase N-terminal domain-containing protein</fullName>
    </recommendedName>
</protein>
<comment type="caution">
    <text evidence="6">The sequence shown here is derived from an EMBL/GenBank/DDBJ whole genome shotgun (WGS) entry which is preliminary data.</text>
</comment>
<accession>A0AAN7KNU2</accession>
<proteinExistence type="predicted"/>
<dbReference type="AlphaFoldDB" id="A0AAN7KNU2"/>
<dbReference type="GO" id="GO:0005737">
    <property type="term" value="C:cytoplasm"/>
    <property type="evidence" value="ECO:0007669"/>
    <property type="project" value="TreeGrafter"/>
</dbReference>
<evidence type="ECO:0000256" key="3">
    <source>
        <dbReference type="ARBA" id="ARBA00022755"/>
    </source>
</evidence>
<dbReference type="GO" id="GO:0006164">
    <property type="term" value="P:purine nucleotide biosynthetic process"/>
    <property type="evidence" value="ECO:0007669"/>
    <property type="project" value="UniProtKB-KW"/>
</dbReference>
<evidence type="ECO:0000313" key="7">
    <source>
        <dbReference type="Proteomes" id="UP001345219"/>
    </source>
</evidence>
<evidence type="ECO:0000313" key="6">
    <source>
        <dbReference type="EMBL" id="KAK4766237.1"/>
    </source>
</evidence>
<dbReference type="InterPro" id="IPR036604">
    <property type="entry name" value="PurS-like_sf"/>
</dbReference>
<dbReference type="Gene3D" id="1.10.8.750">
    <property type="entry name" value="Phosphoribosylformylglycinamidine synthase, linker domain"/>
    <property type="match status" value="1"/>
</dbReference>
<keyword evidence="4" id="KW-0067">ATP-binding</keyword>
<gene>
    <name evidence="6" type="ORF">SAY87_007879</name>
</gene>
<keyword evidence="7" id="KW-1185">Reference proteome</keyword>
<feature type="domain" description="Phosphoribosylformylglycinamidine synthase N-terminal" evidence="5">
    <location>
        <begin position="120"/>
        <end position="238"/>
    </location>
</feature>
<evidence type="ECO:0000259" key="5">
    <source>
        <dbReference type="Pfam" id="PF18076"/>
    </source>
</evidence>
<evidence type="ECO:0000256" key="2">
    <source>
        <dbReference type="ARBA" id="ARBA00022741"/>
    </source>
</evidence>
<sequence>MAAACEVTVADFLKGTSRKTLFLQKNLPKRTQRLWGSVQNQKPMTGSRRRISLRCCAQANPGAVIPMSLVDDNSRSNGKTADLVLHFYRIPLIQDNATAELLRSIQTRISDQIVGLRTEQCFNIRIESGLSAEMLGVLRWLLQETYEPENFGPDSFLEKKQQEGLNSVIIEVGPRLSFTTAWSANAVSICQVCGLSAVTRVERSRRYLLYLKSPLMDHQINEFSQMVHDRMSECVYSHRLTSFETSVVPEEVQYVPLMEKGRKALEEINEKMGLAFDEQDLQYYTRLFMEDIKRSNCGAV</sequence>
<dbReference type="Proteomes" id="UP001345219">
    <property type="component" value="Chromosome 7"/>
</dbReference>
<keyword evidence="2" id="KW-0547">Nucleotide-binding</keyword>
<dbReference type="SUPFAM" id="SSF82697">
    <property type="entry name" value="PurS-like"/>
    <property type="match status" value="1"/>
</dbReference>
<evidence type="ECO:0000256" key="4">
    <source>
        <dbReference type="ARBA" id="ARBA00022840"/>
    </source>
</evidence>
<dbReference type="SUPFAM" id="SSF109736">
    <property type="entry name" value="FGAM synthase PurL, linker domain"/>
    <property type="match status" value="1"/>
</dbReference>
<dbReference type="PANTHER" id="PTHR10099:SF1">
    <property type="entry name" value="PHOSPHORIBOSYLFORMYLGLYCINAMIDINE SYNTHASE"/>
    <property type="match status" value="1"/>
</dbReference>
<reference evidence="6 7" key="1">
    <citation type="journal article" date="2023" name="Hortic Res">
        <title>Pangenome of water caltrop reveals structural variations and asymmetric subgenome divergence after allopolyploidization.</title>
        <authorList>
            <person name="Zhang X."/>
            <person name="Chen Y."/>
            <person name="Wang L."/>
            <person name="Yuan Y."/>
            <person name="Fang M."/>
            <person name="Shi L."/>
            <person name="Lu R."/>
            <person name="Comes H.P."/>
            <person name="Ma Y."/>
            <person name="Chen Y."/>
            <person name="Huang G."/>
            <person name="Zhou Y."/>
            <person name="Zheng Z."/>
            <person name="Qiu Y."/>
        </authorList>
    </citation>
    <scope>NUCLEOTIDE SEQUENCE [LARGE SCALE GENOMIC DNA]</scope>
    <source>
        <tissue evidence="6">Roots</tissue>
    </source>
</reference>
<keyword evidence="3" id="KW-0658">Purine biosynthesis</keyword>
<keyword evidence="1" id="KW-0436">Ligase</keyword>
<dbReference type="GO" id="GO:0004642">
    <property type="term" value="F:phosphoribosylformylglycinamidine synthase activity"/>
    <property type="evidence" value="ECO:0007669"/>
    <property type="project" value="TreeGrafter"/>
</dbReference>
<dbReference type="GO" id="GO:0005524">
    <property type="term" value="F:ATP binding"/>
    <property type="evidence" value="ECO:0007669"/>
    <property type="project" value="UniProtKB-KW"/>
</dbReference>
<evidence type="ECO:0000256" key="1">
    <source>
        <dbReference type="ARBA" id="ARBA00022598"/>
    </source>
</evidence>